<gene>
    <name evidence="1" type="ORF">LEP1GSC108_4691</name>
</gene>
<accession>M6QA64</accession>
<dbReference type="EMBL" id="AHNU02000045">
    <property type="protein sequence ID" value="EMN90100.1"/>
    <property type="molecule type" value="Genomic_DNA"/>
</dbReference>
<keyword evidence="2" id="KW-1185">Reference proteome</keyword>
<organism evidence="1 2">
    <name type="scientific">Leptospira weilii str. UI 13098</name>
    <dbReference type="NCBI Taxonomy" id="1088542"/>
    <lineage>
        <taxon>Bacteria</taxon>
        <taxon>Pseudomonadati</taxon>
        <taxon>Spirochaetota</taxon>
        <taxon>Spirochaetia</taxon>
        <taxon>Leptospirales</taxon>
        <taxon>Leptospiraceae</taxon>
        <taxon>Leptospira</taxon>
    </lineage>
</organism>
<protein>
    <submittedName>
        <fullName evidence="1">Uncharacterized protein</fullName>
    </submittedName>
</protein>
<sequence>MIPIMMMTKKSIQTKNLSFQKLRIWELLHFDKIYRKMIVVPKPQM</sequence>
<name>M6QA64_9LEPT</name>
<reference evidence="1 2" key="1">
    <citation type="submission" date="2013-01" db="EMBL/GenBank/DDBJ databases">
        <authorList>
            <person name="Harkins D.M."/>
            <person name="Durkin A.S."/>
            <person name="Brinkac L.M."/>
            <person name="Haft D.H."/>
            <person name="Selengut J.D."/>
            <person name="Sanka R."/>
            <person name="DePew J."/>
            <person name="Purushe J."/>
            <person name="Chanthongthip A."/>
            <person name="Lattana O."/>
            <person name="Phetsouvanh R."/>
            <person name="Newton P.N."/>
            <person name="Vinetz J.M."/>
            <person name="Sutton G.G."/>
            <person name="Nierman W.C."/>
            <person name="Fouts D.E."/>
        </authorList>
    </citation>
    <scope>NUCLEOTIDE SEQUENCE [LARGE SCALE GENOMIC DNA]</scope>
    <source>
        <strain evidence="1 2">UI 13098</strain>
    </source>
</reference>
<dbReference type="Proteomes" id="UP000012118">
    <property type="component" value="Unassembled WGS sequence"/>
</dbReference>
<evidence type="ECO:0000313" key="2">
    <source>
        <dbReference type="Proteomes" id="UP000012118"/>
    </source>
</evidence>
<comment type="caution">
    <text evidence="1">The sequence shown here is derived from an EMBL/GenBank/DDBJ whole genome shotgun (WGS) entry which is preliminary data.</text>
</comment>
<proteinExistence type="predicted"/>
<dbReference type="AlphaFoldDB" id="M6QA64"/>
<evidence type="ECO:0000313" key="1">
    <source>
        <dbReference type="EMBL" id="EMN90100.1"/>
    </source>
</evidence>